<name>A0ACC2B9P2_DIPCM</name>
<sequence length="160" mass="18554">MWQHARQPARCPACSCQHKLRKCCHSFCKRRHRLCGRARIDVSTVKEDWQRAREKSTFTTQAYTRNSDFLITTQSKWYYPWLPPRYVTNKRENRANGWQSTTSTQGSKGHTSSPTPTPTPLGAQVAARPSTGKVPRLQLPAQAAPRRKCFCYCRFFFPFL</sequence>
<organism evidence="1 2">
    <name type="scientific">Diphasiastrum complanatum</name>
    <name type="common">Issler's clubmoss</name>
    <name type="synonym">Lycopodium complanatum</name>
    <dbReference type="NCBI Taxonomy" id="34168"/>
    <lineage>
        <taxon>Eukaryota</taxon>
        <taxon>Viridiplantae</taxon>
        <taxon>Streptophyta</taxon>
        <taxon>Embryophyta</taxon>
        <taxon>Tracheophyta</taxon>
        <taxon>Lycopodiopsida</taxon>
        <taxon>Lycopodiales</taxon>
        <taxon>Lycopodiaceae</taxon>
        <taxon>Lycopodioideae</taxon>
        <taxon>Diphasiastrum</taxon>
    </lineage>
</organism>
<evidence type="ECO:0000313" key="1">
    <source>
        <dbReference type="EMBL" id="KAJ7526187.1"/>
    </source>
</evidence>
<proteinExistence type="predicted"/>
<dbReference type="Proteomes" id="UP001162992">
    <property type="component" value="Chromosome 17"/>
</dbReference>
<comment type="caution">
    <text evidence="1">The sequence shown here is derived from an EMBL/GenBank/DDBJ whole genome shotgun (WGS) entry which is preliminary data.</text>
</comment>
<keyword evidence="2" id="KW-1185">Reference proteome</keyword>
<gene>
    <name evidence="1" type="ORF">O6H91_17G086200</name>
</gene>
<protein>
    <submittedName>
        <fullName evidence="1">Uncharacterized protein</fullName>
    </submittedName>
</protein>
<evidence type="ECO:0000313" key="2">
    <source>
        <dbReference type="Proteomes" id="UP001162992"/>
    </source>
</evidence>
<dbReference type="EMBL" id="CM055108">
    <property type="protein sequence ID" value="KAJ7526187.1"/>
    <property type="molecule type" value="Genomic_DNA"/>
</dbReference>
<accession>A0ACC2B9P2</accession>
<reference evidence="2" key="1">
    <citation type="journal article" date="2024" name="Proc. Natl. Acad. Sci. U.S.A.">
        <title>Extraordinary preservation of gene collinearity over three hundred million years revealed in homosporous lycophytes.</title>
        <authorList>
            <person name="Li C."/>
            <person name="Wickell D."/>
            <person name="Kuo L.Y."/>
            <person name="Chen X."/>
            <person name="Nie B."/>
            <person name="Liao X."/>
            <person name="Peng D."/>
            <person name="Ji J."/>
            <person name="Jenkins J."/>
            <person name="Williams M."/>
            <person name="Shu S."/>
            <person name="Plott C."/>
            <person name="Barry K."/>
            <person name="Rajasekar S."/>
            <person name="Grimwood J."/>
            <person name="Han X."/>
            <person name="Sun S."/>
            <person name="Hou Z."/>
            <person name="He W."/>
            <person name="Dai G."/>
            <person name="Sun C."/>
            <person name="Schmutz J."/>
            <person name="Leebens-Mack J.H."/>
            <person name="Li F.W."/>
            <person name="Wang L."/>
        </authorList>
    </citation>
    <scope>NUCLEOTIDE SEQUENCE [LARGE SCALE GENOMIC DNA]</scope>
    <source>
        <strain evidence="2">cv. PW_Plant_1</strain>
    </source>
</reference>